<dbReference type="InterPro" id="IPR001288">
    <property type="entry name" value="Translation_initiation_fac_3"/>
</dbReference>
<evidence type="ECO:0000256" key="2">
    <source>
        <dbReference type="ARBA" id="ARBA00022540"/>
    </source>
</evidence>
<dbReference type="GO" id="GO:0003743">
    <property type="term" value="F:translation initiation factor activity"/>
    <property type="evidence" value="ECO:0007669"/>
    <property type="project" value="UniProtKB-UniRule"/>
</dbReference>
<dbReference type="Gene3D" id="3.10.20.80">
    <property type="entry name" value="Translation initiation factor 3 (IF-3), N-terminal domain"/>
    <property type="match status" value="1"/>
</dbReference>
<keyword evidence="2 4" id="KW-0396">Initiation factor</keyword>
<dbReference type="HAMAP" id="MF_00080">
    <property type="entry name" value="IF_3"/>
    <property type="match status" value="1"/>
</dbReference>
<evidence type="ECO:0000313" key="9">
    <source>
        <dbReference type="EMBL" id="RST70344.1"/>
    </source>
</evidence>
<dbReference type="OrthoDB" id="9806014at2"/>
<dbReference type="AlphaFoldDB" id="A0A3R9XU70"/>
<evidence type="ECO:0000259" key="7">
    <source>
        <dbReference type="Pfam" id="PF00707"/>
    </source>
</evidence>
<dbReference type="InterPro" id="IPR019814">
    <property type="entry name" value="Translation_initiation_fac_3_N"/>
</dbReference>
<evidence type="ECO:0000313" key="10">
    <source>
        <dbReference type="Proteomes" id="UP000279470"/>
    </source>
</evidence>
<dbReference type="NCBIfam" id="TIGR00168">
    <property type="entry name" value="infC"/>
    <property type="match status" value="1"/>
</dbReference>
<dbReference type="PANTHER" id="PTHR10938:SF0">
    <property type="entry name" value="TRANSLATION INITIATION FACTOR IF-3, MITOCHONDRIAL"/>
    <property type="match status" value="1"/>
</dbReference>
<feature type="domain" description="Translation initiation factor 3 N-terminal" evidence="8">
    <location>
        <begin position="11"/>
        <end position="80"/>
    </location>
</feature>
<evidence type="ECO:0000259" key="8">
    <source>
        <dbReference type="Pfam" id="PF05198"/>
    </source>
</evidence>
<evidence type="ECO:0000256" key="5">
    <source>
        <dbReference type="NCBIfam" id="TIGR00168"/>
    </source>
</evidence>
<dbReference type="PROSITE" id="PS00938">
    <property type="entry name" value="IF3"/>
    <property type="match status" value="1"/>
</dbReference>
<dbReference type="SUPFAM" id="SSF55200">
    <property type="entry name" value="Translation initiation factor IF3, C-terminal domain"/>
    <property type="match status" value="1"/>
</dbReference>
<gene>
    <name evidence="4 9" type="primary">infC</name>
    <name evidence="9" type="ORF">EIC27_01460</name>
</gene>
<proteinExistence type="inferred from homology"/>
<comment type="subcellular location">
    <subcellularLocation>
        <location evidence="4 6">Cytoplasm</location>
    </subcellularLocation>
</comment>
<evidence type="ECO:0000256" key="3">
    <source>
        <dbReference type="ARBA" id="ARBA00022917"/>
    </source>
</evidence>
<dbReference type="InterPro" id="IPR019813">
    <property type="entry name" value="Translation_initiation_fac3_CS"/>
</dbReference>
<dbReference type="Gene3D" id="3.30.110.10">
    <property type="entry name" value="Translation initiation factor 3 (IF-3), C-terminal domain"/>
    <property type="match status" value="1"/>
</dbReference>
<dbReference type="GO" id="GO:0032790">
    <property type="term" value="P:ribosome disassembly"/>
    <property type="evidence" value="ECO:0007669"/>
    <property type="project" value="TreeGrafter"/>
</dbReference>
<protein>
    <recommendedName>
        <fullName evidence="4 5">Translation initiation factor IF-3</fullName>
    </recommendedName>
</protein>
<feature type="domain" description="Translation initiation factor 3 C-terminal" evidence="7">
    <location>
        <begin position="87"/>
        <end position="172"/>
    </location>
</feature>
<comment type="function">
    <text evidence="4 6">IF-3 binds to the 30S ribosomal subunit and shifts the equilibrium between 70S ribosomes and their 50S and 30S subunits in favor of the free subunits, thus enhancing the availability of 30S subunits on which protein synthesis initiation begins.</text>
</comment>
<dbReference type="Proteomes" id="UP000279470">
    <property type="component" value="Unassembled WGS sequence"/>
</dbReference>
<keyword evidence="3 4" id="KW-0648">Protein biosynthesis</keyword>
<dbReference type="Pfam" id="PF05198">
    <property type="entry name" value="IF3_N"/>
    <property type="match status" value="1"/>
</dbReference>
<comment type="subunit">
    <text evidence="4 6">Monomer.</text>
</comment>
<reference evidence="10" key="1">
    <citation type="submission" date="2018-11" db="EMBL/GenBank/DDBJ databases">
        <title>Phylogenetic, genomic, and biogeographic characterization of a novel and ubiquitous marine invertebrate-associated Rickettsiales parasite, Candidatus Marinoinvertebrata rohwerii, gen. nov., sp. nov.</title>
        <authorList>
            <person name="Klinges J.G."/>
            <person name="Rosales S.M."/>
            <person name="Mcminds R."/>
            <person name="Shaver E.C."/>
            <person name="Shantz A."/>
            <person name="Peters E.C."/>
            <person name="Burkepile D.E."/>
            <person name="Silliman B.R."/>
            <person name="Vega Thurber R.L."/>
        </authorList>
    </citation>
    <scope>NUCLEOTIDE SEQUENCE [LARGE SCALE GENOMIC DNA]</scope>
    <source>
        <strain evidence="10">a_cerv_44</strain>
    </source>
</reference>
<dbReference type="GO" id="GO:0005829">
    <property type="term" value="C:cytosol"/>
    <property type="evidence" value="ECO:0007669"/>
    <property type="project" value="TreeGrafter"/>
</dbReference>
<dbReference type="GO" id="GO:0016020">
    <property type="term" value="C:membrane"/>
    <property type="evidence" value="ECO:0007669"/>
    <property type="project" value="TreeGrafter"/>
</dbReference>
<organism evidence="9 10">
    <name type="scientific">Candidatus Aquarickettsia rohweri</name>
    <dbReference type="NCBI Taxonomy" id="2602574"/>
    <lineage>
        <taxon>Bacteria</taxon>
        <taxon>Pseudomonadati</taxon>
        <taxon>Pseudomonadota</taxon>
        <taxon>Alphaproteobacteria</taxon>
        <taxon>Rickettsiales</taxon>
        <taxon>Candidatus Midichloriaceae</taxon>
        <taxon>Candidatus Aquarickettsia</taxon>
    </lineage>
</organism>
<dbReference type="Pfam" id="PF00707">
    <property type="entry name" value="IF3_C"/>
    <property type="match status" value="1"/>
</dbReference>
<keyword evidence="4" id="KW-0963">Cytoplasm</keyword>
<evidence type="ECO:0000256" key="4">
    <source>
        <dbReference type="HAMAP-Rule" id="MF_00080"/>
    </source>
</evidence>
<comment type="similarity">
    <text evidence="1 4 6">Belongs to the IF-3 family.</text>
</comment>
<evidence type="ECO:0000256" key="6">
    <source>
        <dbReference type="RuleBase" id="RU000646"/>
    </source>
</evidence>
<dbReference type="GO" id="GO:0043022">
    <property type="term" value="F:ribosome binding"/>
    <property type="evidence" value="ECO:0007669"/>
    <property type="project" value="UniProtKB-ARBA"/>
</dbReference>
<dbReference type="InterPro" id="IPR036788">
    <property type="entry name" value="T_IF-3_C_sf"/>
</dbReference>
<keyword evidence="10" id="KW-1185">Reference proteome</keyword>
<comment type="caution">
    <text evidence="9">The sequence shown here is derived from an EMBL/GenBank/DDBJ whole genome shotgun (WGS) entry which is preliminary data.</text>
</comment>
<accession>A0A3R9XU70</accession>
<dbReference type="InterPro" id="IPR036787">
    <property type="entry name" value="T_IF-3_N_sf"/>
</dbReference>
<evidence type="ECO:0000256" key="1">
    <source>
        <dbReference type="ARBA" id="ARBA00005439"/>
    </source>
</evidence>
<dbReference type="SUPFAM" id="SSF54364">
    <property type="entry name" value="Translation initiation factor IF3, N-terminal domain"/>
    <property type="match status" value="1"/>
</dbReference>
<dbReference type="InterPro" id="IPR019815">
    <property type="entry name" value="Translation_initiation_fac_3_C"/>
</dbReference>
<name>A0A3R9XU70_9RICK</name>
<dbReference type="EMBL" id="RXFM01000012">
    <property type="protein sequence ID" value="RST70344.1"/>
    <property type="molecule type" value="Genomic_DNA"/>
</dbReference>
<sequence>MISKNTTNIKINSDINSKEIRLLDNNGQMLGIVNIEEGLRLAQEKKLDLIEISPNASPPVCKILDFGKYKYEIRKKEHEAKKKQKTIEIKEVKLRPNIAIGDFNVKLNNTKKFINSGNKVKITLFFKGREIMHEDVGINIMKKFKDLVLDFSNIESDIKKEGKRIFIIIAPKKK</sequence>
<dbReference type="PANTHER" id="PTHR10938">
    <property type="entry name" value="TRANSLATION INITIATION FACTOR IF-3"/>
    <property type="match status" value="1"/>
</dbReference>
<dbReference type="FunFam" id="3.30.110.10:FF:000001">
    <property type="entry name" value="Translation initiation factor IF-3"/>
    <property type="match status" value="1"/>
</dbReference>
<dbReference type="FunFam" id="3.10.20.80:FF:000001">
    <property type="entry name" value="Translation initiation factor IF-3"/>
    <property type="match status" value="1"/>
</dbReference>